<evidence type="ECO:0000313" key="2">
    <source>
        <dbReference type="EMBL" id="PNI72204.1"/>
    </source>
</evidence>
<gene>
    <name evidence="2" type="ORF">CK820_G0010192</name>
</gene>
<dbReference type="Proteomes" id="UP000236370">
    <property type="component" value="Unassembled WGS sequence"/>
</dbReference>
<dbReference type="AlphaFoldDB" id="A0A2J8NKB9"/>
<comment type="caution">
    <text evidence="2">The sequence shown here is derived from an EMBL/GenBank/DDBJ whole genome shotgun (WGS) entry which is preliminary data.</text>
</comment>
<accession>A0A2J8NKB9</accession>
<evidence type="ECO:0000256" key="1">
    <source>
        <dbReference type="SAM" id="MobiDB-lite"/>
    </source>
</evidence>
<feature type="non-terminal residue" evidence="2">
    <location>
        <position position="1"/>
    </location>
</feature>
<organism evidence="2 3">
    <name type="scientific">Pan troglodytes</name>
    <name type="common">Chimpanzee</name>
    <dbReference type="NCBI Taxonomy" id="9598"/>
    <lineage>
        <taxon>Eukaryota</taxon>
        <taxon>Metazoa</taxon>
        <taxon>Chordata</taxon>
        <taxon>Craniata</taxon>
        <taxon>Vertebrata</taxon>
        <taxon>Euteleostomi</taxon>
        <taxon>Mammalia</taxon>
        <taxon>Eutheria</taxon>
        <taxon>Euarchontoglires</taxon>
        <taxon>Primates</taxon>
        <taxon>Haplorrhini</taxon>
        <taxon>Catarrhini</taxon>
        <taxon>Hominidae</taxon>
        <taxon>Pan</taxon>
    </lineage>
</organism>
<protein>
    <submittedName>
        <fullName evidence="2">NIPAL4 isoform 4</fullName>
    </submittedName>
</protein>
<dbReference type="EMBL" id="NBAG03000228">
    <property type="protein sequence ID" value="PNI72204.1"/>
    <property type="molecule type" value="Genomic_DNA"/>
</dbReference>
<reference evidence="2 3" key="1">
    <citation type="submission" date="2017-12" db="EMBL/GenBank/DDBJ databases">
        <title>High-resolution comparative analysis of great ape genomes.</title>
        <authorList>
            <person name="Pollen A."/>
            <person name="Hastie A."/>
            <person name="Hormozdiari F."/>
            <person name="Dougherty M."/>
            <person name="Liu R."/>
            <person name="Chaisson M."/>
            <person name="Hoppe E."/>
            <person name="Hill C."/>
            <person name="Pang A."/>
            <person name="Hillier L."/>
            <person name="Baker C."/>
            <person name="Armstrong J."/>
            <person name="Shendure J."/>
            <person name="Paten B."/>
            <person name="Wilson R."/>
            <person name="Chao H."/>
            <person name="Schneider V."/>
            <person name="Ventura M."/>
            <person name="Kronenberg Z."/>
            <person name="Murali S."/>
            <person name="Gordon D."/>
            <person name="Cantsilieris S."/>
            <person name="Munson K."/>
            <person name="Nelson B."/>
            <person name="Raja A."/>
            <person name="Underwood J."/>
            <person name="Diekhans M."/>
            <person name="Fiddes I."/>
            <person name="Haussler D."/>
            <person name="Eichler E."/>
        </authorList>
    </citation>
    <scope>NUCLEOTIDE SEQUENCE [LARGE SCALE GENOMIC DNA]</scope>
    <source>
        <strain evidence="2">Yerkes chimp pedigree #C0471</strain>
    </source>
</reference>
<feature type="region of interest" description="Disordered" evidence="1">
    <location>
        <begin position="1"/>
        <end position="23"/>
    </location>
</feature>
<sequence length="132" mass="13842">PAPELGSPGAVRPRVGSCAPGPMELRVSNTSCENVGMAERSQGRKVPCSTSTAPPKKSCARLSMTSALRCPAMPPFTAGRKESGRTMASTSAWAWHSCLASSSAAASSSRRKASCDSWPREPLELWMEASAT</sequence>
<evidence type="ECO:0000313" key="3">
    <source>
        <dbReference type="Proteomes" id="UP000236370"/>
    </source>
</evidence>
<name>A0A2J8NKB9_PANTR</name>
<proteinExistence type="predicted"/>